<name>A0ABP0TL17_9BRYO</name>
<accession>A0ABP0TL17</accession>
<organism evidence="1 2">
    <name type="scientific">Sphagnum troendelagicum</name>
    <dbReference type="NCBI Taxonomy" id="128251"/>
    <lineage>
        <taxon>Eukaryota</taxon>
        <taxon>Viridiplantae</taxon>
        <taxon>Streptophyta</taxon>
        <taxon>Embryophyta</taxon>
        <taxon>Bryophyta</taxon>
        <taxon>Sphagnophytina</taxon>
        <taxon>Sphagnopsida</taxon>
        <taxon>Sphagnales</taxon>
        <taxon>Sphagnaceae</taxon>
        <taxon>Sphagnum</taxon>
    </lineage>
</organism>
<dbReference type="Proteomes" id="UP001497512">
    <property type="component" value="Chromosome 12"/>
</dbReference>
<proteinExistence type="predicted"/>
<reference evidence="1" key="1">
    <citation type="submission" date="2024-02" db="EMBL/GenBank/DDBJ databases">
        <authorList>
            <consortium name="ELIXIR-Norway"/>
            <consortium name="Elixir Norway"/>
        </authorList>
    </citation>
    <scope>NUCLEOTIDE SEQUENCE</scope>
</reference>
<dbReference type="EMBL" id="OZ019904">
    <property type="protein sequence ID" value="CAK9198833.1"/>
    <property type="molecule type" value="Genomic_DNA"/>
</dbReference>
<evidence type="ECO:0000313" key="2">
    <source>
        <dbReference type="Proteomes" id="UP001497512"/>
    </source>
</evidence>
<evidence type="ECO:0000313" key="1">
    <source>
        <dbReference type="EMBL" id="CAK9198833.1"/>
    </source>
</evidence>
<protein>
    <submittedName>
        <fullName evidence="1">Uncharacterized protein</fullName>
    </submittedName>
</protein>
<sequence>MVEVGPVKKARVHDGVHWAENVTRLVKLVDRRRVDLEKHVTHTAHLEKEARRPCCSICDKGVNGSRQAAPETKAPRQNPKPRTWIVEDLADAGIFTDAFSSAAVAGARQSLHSFSLLVLYSSQFVCEETAVGLLSNDTKYSLGFLRTQILGLRMQAAATEPGC</sequence>
<keyword evidence="2" id="KW-1185">Reference proteome</keyword>
<gene>
    <name evidence="1" type="ORF">CSSPTR1EN2_LOCUS4634</name>
</gene>